<reference evidence="2" key="1">
    <citation type="submission" date="2019-04" db="EMBL/GenBank/DDBJ databases">
        <title>Friends and foes A comparative genomics studyof 23 Aspergillus species from section Flavi.</title>
        <authorList>
            <consortium name="DOE Joint Genome Institute"/>
            <person name="Kjaerbolling I."/>
            <person name="Vesth T."/>
            <person name="Frisvad J.C."/>
            <person name="Nybo J.L."/>
            <person name="Theobald S."/>
            <person name="Kildgaard S."/>
            <person name="Isbrandt T."/>
            <person name="Kuo A."/>
            <person name="Sato A."/>
            <person name="Lyhne E.K."/>
            <person name="Kogle M.E."/>
            <person name="Wiebenga A."/>
            <person name="Kun R.S."/>
            <person name="Lubbers R.J."/>
            <person name="Makela M.R."/>
            <person name="Barry K."/>
            <person name="Chovatia M."/>
            <person name="Clum A."/>
            <person name="Daum C."/>
            <person name="Haridas S."/>
            <person name="He G."/>
            <person name="LaButti K."/>
            <person name="Lipzen A."/>
            <person name="Mondo S."/>
            <person name="Riley R."/>
            <person name="Salamov A."/>
            <person name="Simmons B.A."/>
            <person name="Magnuson J.K."/>
            <person name="Henrissat B."/>
            <person name="Mortensen U.H."/>
            <person name="Larsen T.O."/>
            <person name="Devries R.P."/>
            <person name="Grigoriev I.V."/>
            <person name="Machida M."/>
            <person name="Baker S.E."/>
            <person name="Andersen M.R."/>
        </authorList>
    </citation>
    <scope>NUCLEOTIDE SEQUENCE [LARGE SCALE GENOMIC DNA]</scope>
    <source>
        <strain evidence="2">CBS 553.77</strain>
    </source>
</reference>
<dbReference type="Gene3D" id="3.30.710.10">
    <property type="entry name" value="Potassium Channel Kv1.1, Chain A"/>
    <property type="match status" value="1"/>
</dbReference>
<evidence type="ECO:0008006" key="3">
    <source>
        <dbReference type="Google" id="ProtNLM"/>
    </source>
</evidence>
<sequence>MDENKPATHVIDPEGEVMLVLQNPNAPFAVWEGDSESKKDDTLQKQEFRILVSAKHLTFVSPVFKYALEGNWKEGNVVRAGRVVEITADGWDLEALLMLLKICHCQHHQIPRTISLELLAKILVLADCYQCFDTLRYFTDTWIGDLEKTTFPEQYSRDVLLGVWISWTLKVPTLFKQATVVAVWHAKHKITSIGLPISQKVIDHINRERRKLIGEIFSRLDKLEGDLIDAPRSYSFECRSIMLGNFIIQRHSKGTVPWLNVKWTNLFGGLDLGTLL</sequence>
<evidence type="ECO:0000313" key="2">
    <source>
        <dbReference type="Proteomes" id="UP000327118"/>
    </source>
</evidence>
<keyword evidence="2" id="KW-1185">Reference proteome</keyword>
<dbReference type="EMBL" id="ML739264">
    <property type="protein sequence ID" value="KAE8349896.1"/>
    <property type="molecule type" value="Genomic_DNA"/>
</dbReference>
<dbReference type="Proteomes" id="UP000327118">
    <property type="component" value="Unassembled WGS sequence"/>
</dbReference>
<name>A0A5N6YYZ7_9EURO</name>
<dbReference type="InterPro" id="IPR011333">
    <property type="entry name" value="SKP1/BTB/POZ_sf"/>
</dbReference>
<proteinExistence type="predicted"/>
<organism evidence="1 2">
    <name type="scientific">Aspergillus coremiiformis</name>
    <dbReference type="NCBI Taxonomy" id="138285"/>
    <lineage>
        <taxon>Eukaryota</taxon>
        <taxon>Fungi</taxon>
        <taxon>Dikarya</taxon>
        <taxon>Ascomycota</taxon>
        <taxon>Pezizomycotina</taxon>
        <taxon>Eurotiomycetes</taxon>
        <taxon>Eurotiomycetidae</taxon>
        <taxon>Eurotiales</taxon>
        <taxon>Aspergillaceae</taxon>
        <taxon>Aspergillus</taxon>
        <taxon>Aspergillus subgen. Circumdati</taxon>
    </lineage>
</organism>
<evidence type="ECO:0000313" key="1">
    <source>
        <dbReference type="EMBL" id="KAE8349896.1"/>
    </source>
</evidence>
<protein>
    <recommendedName>
        <fullName evidence="3">BTB domain-containing protein</fullName>
    </recommendedName>
</protein>
<dbReference type="AlphaFoldDB" id="A0A5N6YYZ7"/>
<dbReference type="SUPFAM" id="SSF54695">
    <property type="entry name" value="POZ domain"/>
    <property type="match status" value="1"/>
</dbReference>
<dbReference type="OrthoDB" id="5326346at2759"/>
<accession>A0A5N6YYZ7</accession>
<gene>
    <name evidence="1" type="ORF">BDV28DRAFT_163312</name>
</gene>